<dbReference type="Pfam" id="PF01370">
    <property type="entry name" value="Epimerase"/>
    <property type="match status" value="1"/>
</dbReference>
<feature type="binding site" evidence="4">
    <location>
        <position position="188"/>
    </location>
    <ligand>
        <name>substrate</name>
    </ligand>
</feature>
<dbReference type="GO" id="GO:0008712">
    <property type="term" value="F:ADP-glyceromanno-heptose 6-epimerase activity"/>
    <property type="evidence" value="ECO:0007669"/>
    <property type="project" value="UniProtKB-UniRule"/>
</dbReference>
<feature type="binding site" evidence="4">
    <location>
        <position position="179"/>
    </location>
    <ligand>
        <name>NADP(+)</name>
        <dbReference type="ChEBI" id="CHEBI:58349"/>
    </ligand>
</feature>
<dbReference type="InterPro" id="IPR036291">
    <property type="entry name" value="NAD(P)-bd_dom_sf"/>
</dbReference>
<evidence type="ECO:0000259" key="5">
    <source>
        <dbReference type="Pfam" id="PF01370"/>
    </source>
</evidence>
<feature type="binding site" evidence="4">
    <location>
        <begin position="31"/>
        <end position="32"/>
    </location>
    <ligand>
        <name>NADP(+)</name>
        <dbReference type="ChEBI" id="CHEBI:58349"/>
    </ligand>
</feature>
<feature type="binding site" evidence="4">
    <location>
        <begin position="202"/>
        <end position="205"/>
    </location>
    <ligand>
        <name>substrate</name>
    </ligand>
</feature>
<proteinExistence type="inferred from homology"/>
<feature type="binding site" evidence="4">
    <location>
        <position position="170"/>
    </location>
    <ligand>
        <name>substrate</name>
    </ligand>
</feature>
<evidence type="ECO:0000256" key="2">
    <source>
        <dbReference type="ARBA" id="ARBA00023235"/>
    </source>
</evidence>
<gene>
    <name evidence="4 6" type="primary">hldD</name>
    <name evidence="6" type="ORF">FUAX_22810</name>
</gene>
<keyword evidence="1 4" id="KW-0521">NADP</keyword>
<accession>A0AAU9CTT1</accession>
<feature type="binding site" evidence="4">
    <location>
        <position position="171"/>
    </location>
    <ligand>
        <name>NADP(+)</name>
        <dbReference type="ChEBI" id="CHEBI:58349"/>
    </ligand>
</feature>
<evidence type="ECO:0000256" key="4">
    <source>
        <dbReference type="HAMAP-Rule" id="MF_01601"/>
    </source>
</evidence>
<dbReference type="Gene3D" id="3.40.50.720">
    <property type="entry name" value="NAD(P)-binding Rossmann-like Domain"/>
    <property type="match status" value="1"/>
</dbReference>
<comment type="pathway">
    <text evidence="4">Nucleotide-sugar biosynthesis; ADP-L-glycero-beta-D-manno-heptose biosynthesis; ADP-L-glycero-beta-D-manno-heptose from D-glycero-beta-D-manno-heptose 7-phosphate: step 4/4.</text>
</comment>
<keyword evidence="3 4" id="KW-0119">Carbohydrate metabolism</keyword>
<dbReference type="GO" id="GO:0005975">
    <property type="term" value="P:carbohydrate metabolic process"/>
    <property type="evidence" value="ECO:0007669"/>
    <property type="project" value="UniProtKB-UniRule"/>
</dbReference>
<feature type="domain" description="NAD-dependent epimerase/dehydratase" evidence="5">
    <location>
        <begin position="2"/>
        <end position="244"/>
    </location>
</feature>
<dbReference type="Gene3D" id="3.90.25.10">
    <property type="entry name" value="UDP-galactose 4-epimerase, domain 1"/>
    <property type="match status" value="1"/>
</dbReference>
<dbReference type="EMBL" id="AP025314">
    <property type="protein sequence ID" value="BDD09849.1"/>
    <property type="molecule type" value="Genomic_DNA"/>
</dbReference>
<comment type="similarity">
    <text evidence="4">Belongs to the NAD(P)-dependent epimerase/dehydratase family. HldD subfamily.</text>
</comment>
<dbReference type="PANTHER" id="PTHR43103:SF3">
    <property type="entry name" value="ADP-L-GLYCERO-D-MANNO-HEPTOSE-6-EPIMERASE"/>
    <property type="match status" value="1"/>
</dbReference>
<organism evidence="6 7">
    <name type="scientific">Fulvitalea axinellae</name>
    <dbReference type="NCBI Taxonomy" id="1182444"/>
    <lineage>
        <taxon>Bacteria</taxon>
        <taxon>Pseudomonadati</taxon>
        <taxon>Bacteroidota</taxon>
        <taxon>Cytophagia</taxon>
        <taxon>Cytophagales</taxon>
        <taxon>Persicobacteraceae</taxon>
        <taxon>Fulvitalea</taxon>
    </lineage>
</organism>
<feature type="binding site" evidence="4">
    <location>
        <position position="216"/>
    </location>
    <ligand>
        <name>substrate</name>
    </ligand>
</feature>
<sequence>MIVVTGAAGFIASCLIAELNRQGYKAIVAVDDFRNPEKRTENLEGKSLECKVDLEDFFEWFDENQKEVEFVFHNGACSATTVFDKAVFDKLNYNYSIDMWNRCVKYQIPLVYASSAATYGMGENGYDDDESLIPNLKPLNLYGESKNNFDIWALEQEKAPFFWAGLKYFNVYGPNEYHKGRMASVVYHAFNQISETGGMKLFRSHHPDFKDGEQTRDFVYVKDVVDISLWLMKNRKHSGIYNVGTGNARTFLDLVKATFKAMDKPENISFIDTPIDIRDKYQYFTEAKMDKLRVAGYDAEFTSLEDGVGDYVRNYLLKGKKVD</sequence>
<name>A0AAU9CTT1_9BACT</name>
<evidence type="ECO:0000256" key="1">
    <source>
        <dbReference type="ARBA" id="ARBA00022857"/>
    </source>
</evidence>
<dbReference type="GO" id="GO:0050661">
    <property type="term" value="F:NADP binding"/>
    <property type="evidence" value="ECO:0007669"/>
    <property type="project" value="InterPro"/>
</dbReference>
<evidence type="ECO:0000313" key="6">
    <source>
        <dbReference type="EMBL" id="BDD09849.1"/>
    </source>
</evidence>
<dbReference type="HAMAP" id="MF_01601">
    <property type="entry name" value="Heptose_epimerase"/>
    <property type="match status" value="1"/>
</dbReference>
<comment type="cofactor">
    <cofactor evidence="4">
        <name>NADP(+)</name>
        <dbReference type="ChEBI" id="CHEBI:58349"/>
    </cofactor>
    <text evidence="4">Binds 1 NADP(+) per subunit.</text>
</comment>
<evidence type="ECO:0000256" key="3">
    <source>
        <dbReference type="ARBA" id="ARBA00023277"/>
    </source>
</evidence>
<dbReference type="SUPFAM" id="SSF51735">
    <property type="entry name" value="NAD(P)-binding Rossmann-fold domains"/>
    <property type="match status" value="1"/>
</dbReference>
<feature type="binding site" evidence="4">
    <location>
        <begin position="74"/>
        <end position="78"/>
    </location>
    <ligand>
        <name>NADP(+)</name>
        <dbReference type="ChEBI" id="CHEBI:58349"/>
    </ligand>
</feature>
<dbReference type="CDD" id="cd05248">
    <property type="entry name" value="ADP_GME_SDR_e"/>
    <property type="match status" value="1"/>
</dbReference>
<dbReference type="InterPro" id="IPR001509">
    <property type="entry name" value="Epimerase_deHydtase"/>
</dbReference>
<dbReference type="PANTHER" id="PTHR43103">
    <property type="entry name" value="NUCLEOSIDE-DIPHOSPHATE-SUGAR EPIMERASE"/>
    <property type="match status" value="1"/>
</dbReference>
<keyword evidence="7" id="KW-1185">Reference proteome</keyword>
<comment type="caution">
    <text evidence="4">Lacks conserved residue(s) required for the propagation of feature annotation.</text>
</comment>
<feature type="active site" description="Proton acceptor" evidence="4">
    <location>
        <position position="142"/>
    </location>
</feature>
<dbReference type="Proteomes" id="UP001348817">
    <property type="component" value="Chromosome"/>
</dbReference>
<feature type="binding site" evidence="4">
    <location>
        <position position="181"/>
    </location>
    <ligand>
        <name>substrate</name>
    </ligand>
</feature>
<dbReference type="RefSeq" id="WP_338391435.1">
    <property type="nucleotide sequence ID" value="NZ_AP025314.1"/>
</dbReference>
<feature type="binding site" evidence="4">
    <location>
        <begin position="10"/>
        <end position="11"/>
    </location>
    <ligand>
        <name>NADP(+)</name>
        <dbReference type="ChEBI" id="CHEBI:58349"/>
    </ligand>
</feature>
<dbReference type="NCBIfam" id="TIGR02197">
    <property type="entry name" value="heptose_epim"/>
    <property type="match status" value="1"/>
</dbReference>
<protein>
    <recommendedName>
        <fullName evidence="4">ADP-L-glycero-D-manno-heptose-6-epimerase</fullName>
        <ecNumber evidence="4">5.1.3.20</ecNumber>
    </recommendedName>
    <alternativeName>
        <fullName evidence="4">ADP-L-glycero-beta-D-manno-heptose-6-epimerase</fullName>
        <shortName evidence="4">ADP-glyceromanno-heptose 6-epimerase</shortName>
        <shortName evidence="4">ADP-hep 6-epimerase</shortName>
        <shortName evidence="4">AGME</shortName>
    </alternativeName>
</protein>
<dbReference type="AlphaFoldDB" id="A0AAU9CTT1"/>
<comment type="catalytic activity">
    <reaction evidence="4">
        <text>ADP-D-glycero-beta-D-manno-heptose = ADP-L-glycero-beta-D-manno-heptose</text>
        <dbReference type="Rhea" id="RHEA:17577"/>
        <dbReference type="ChEBI" id="CHEBI:59967"/>
        <dbReference type="ChEBI" id="CHEBI:61506"/>
        <dbReference type="EC" id="5.1.3.20"/>
    </reaction>
</comment>
<evidence type="ECO:0000313" key="7">
    <source>
        <dbReference type="Proteomes" id="UP001348817"/>
    </source>
</evidence>
<comment type="subunit">
    <text evidence="4">Homopentamer.</text>
</comment>
<comment type="domain">
    <text evidence="4">Contains a large N-terminal NADP-binding domain, and a smaller C-terminal substrate-binding domain.</text>
</comment>
<reference evidence="6 7" key="1">
    <citation type="submission" date="2021-12" db="EMBL/GenBank/DDBJ databases">
        <title>Genome sequencing of bacteria with rrn-lacking chromosome and rrn-plasmid.</title>
        <authorList>
            <person name="Anda M."/>
            <person name="Iwasaki W."/>
        </authorList>
    </citation>
    <scope>NUCLEOTIDE SEQUENCE [LARGE SCALE GENOMIC DNA]</scope>
    <source>
        <strain evidence="6 7">DSM 100852</strain>
    </source>
</reference>
<comment type="function">
    <text evidence="4">Catalyzes the interconversion between ADP-D-glycero-beta-D-manno-heptose and ADP-L-glycero-beta-D-manno-heptose via an epimerization at carbon 6 of the heptose.</text>
</comment>
<dbReference type="InterPro" id="IPR011912">
    <property type="entry name" value="Heptose_epim"/>
</dbReference>
<feature type="binding site" evidence="4">
    <location>
        <position position="281"/>
    </location>
    <ligand>
        <name>substrate</name>
    </ligand>
</feature>
<feature type="active site" description="Proton acceptor" evidence="4">
    <location>
        <position position="179"/>
    </location>
</feature>
<feature type="binding site" evidence="4">
    <location>
        <position position="39"/>
    </location>
    <ligand>
        <name>NADP(+)</name>
        <dbReference type="ChEBI" id="CHEBI:58349"/>
    </ligand>
</feature>
<keyword evidence="2 4" id="KW-0413">Isomerase</keyword>
<feature type="binding site" evidence="4">
    <location>
        <position position="146"/>
    </location>
    <ligand>
        <name>NADP(+)</name>
        <dbReference type="ChEBI" id="CHEBI:58349"/>
    </ligand>
</feature>
<dbReference type="KEGG" id="fax:FUAX_22810"/>
<dbReference type="EC" id="5.1.3.20" evidence="4"/>